<dbReference type="Pfam" id="PF13018">
    <property type="entry name" value="ESPR"/>
    <property type="match status" value="1"/>
</dbReference>
<evidence type="ECO:0000313" key="2">
    <source>
        <dbReference type="EMBL" id="MDC8640846.1"/>
    </source>
</evidence>
<protein>
    <submittedName>
        <fullName evidence="2">ESPR-type extended signal peptide-containing protein</fullName>
    </submittedName>
</protein>
<comment type="caution">
    <text evidence="2">The sequence shown here is derived from an EMBL/GenBank/DDBJ whole genome shotgun (WGS) entry which is preliminary data.</text>
</comment>
<reference evidence="2" key="2">
    <citation type="submission" date="2022-08" db="EMBL/GenBank/DDBJ databases">
        <authorList>
            <person name="Iruegas-Bocardo F."/>
            <person name="Weisberg A.J."/>
            <person name="Riutta E.R."/>
            <person name="Kilday K."/>
            <person name="Bonkowski J.C."/>
            <person name="Creswell T."/>
            <person name="Daughtrey M.L."/>
            <person name="Rane K."/>
            <person name="Grunwald N.J."/>
            <person name="Chang J.H."/>
            <person name="Putnam M.L."/>
        </authorList>
    </citation>
    <scope>NUCLEOTIDE SEQUENCE</scope>
    <source>
        <strain evidence="2">22-338</strain>
    </source>
</reference>
<proteinExistence type="predicted"/>
<dbReference type="InterPro" id="IPR024973">
    <property type="entry name" value="ESPR"/>
</dbReference>
<organism evidence="2 3">
    <name type="scientific">Xanthomonas hortorum pv. hederae</name>
    <dbReference type="NCBI Taxonomy" id="453603"/>
    <lineage>
        <taxon>Bacteria</taxon>
        <taxon>Pseudomonadati</taxon>
        <taxon>Pseudomonadota</taxon>
        <taxon>Gammaproteobacteria</taxon>
        <taxon>Lysobacterales</taxon>
        <taxon>Lysobacteraceae</taxon>
        <taxon>Xanthomonas</taxon>
    </lineage>
</organism>
<evidence type="ECO:0000259" key="1">
    <source>
        <dbReference type="Pfam" id="PF13018"/>
    </source>
</evidence>
<evidence type="ECO:0000313" key="3">
    <source>
        <dbReference type="Proteomes" id="UP001140230"/>
    </source>
</evidence>
<gene>
    <name evidence="2" type="ORF">NY667_24515</name>
</gene>
<dbReference type="Proteomes" id="UP001140230">
    <property type="component" value="Unassembled WGS sequence"/>
</dbReference>
<name>A0A9X4BWF0_9XANT</name>
<feature type="domain" description="ESPR" evidence="1">
    <location>
        <begin position="11"/>
        <end position="59"/>
    </location>
</feature>
<dbReference type="AlphaFoldDB" id="A0A9X4BWF0"/>
<accession>A0A9X4BWF0</accession>
<sequence length="655" mass="65546">MPLINIQWSFMNRIYRLVLNRATGSMQVASELATSHGSSARTTGSVSHRSPLTAALLAALGLVAAPSAFAAVFDFNSDDTITSSRVYTDGFRVGPNGTVVVDVSGTAVVTSEENISLGSTAAGNGTLRLFGPSARLAINSGFWDLLVGDAGIGNMTLQGGSQATMAGLMTLGNQQGSTGNALVTGAGSALTAREIRVGRGGTAVMDIINGGTVTSTLPYSIIDPYGMTIGHDSAGVGTVNVSSGGNLVVTDNFLIIGNGGKGTLNITSGGKVNAEQGVFLGGSTTVTDGEASNGTLSVANGGELTTGQLTLGEQSKSKATATVSGTGRINADAVWVGSNGDGSLTVSGGGVVKAITEVRAERPTGISDDFGQVGRIVVIGTGSAIEAPRLQTSNELLVEGGAAIRSTTADVNDSFGNTSTTAILTGAGSTWANSGAMRVFTKLDVLDGAVINTDTLSVSGGLNSSTLAPRLEHDQVRVSGAGSAIVAANGLTVGGTVFEPYGVLSASNGGRINGGSGITLGTAGYLVLGGGMDQWSLVTTAPTWRAAEAAGELSASPILMQANSGGLVFNHTGDVTLSNTISSVPSGNTWIGGKLNQLAGNTRLNGDLTAFGGPITVTGGRLVIDSNLYTGQGYTDSSRALPQEIQVSGGTLVIN</sequence>
<dbReference type="InterPro" id="IPR030895">
    <property type="entry name" value="T5SS_PEPC_rpt"/>
</dbReference>
<reference evidence="2" key="1">
    <citation type="journal article" date="2022" name="Phytopathology">
        <title>Whole genome sequencing-based tracing of a 2022 introduction and outbreak of Xanthomonas hortorum pv. pelargonii.</title>
        <authorList>
            <person name="Iruegas Bocardo F."/>
            <person name="Weisberg A.J."/>
            <person name="Riutta E.R."/>
            <person name="Kilday K.B."/>
            <person name="Bonkowski J.C."/>
            <person name="Creswell T.C."/>
            <person name="Daughtrey M."/>
            <person name="Rane K.K."/>
            <person name="Grunwald N.J."/>
            <person name="Chang J.H."/>
            <person name="Putnam M."/>
        </authorList>
    </citation>
    <scope>NUCLEOTIDE SEQUENCE</scope>
    <source>
        <strain evidence="2">22-338</strain>
    </source>
</reference>
<dbReference type="RefSeq" id="WP_233403213.1">
    <property type="nucleotide sequence ID" value="NZ_CP168178.1"/>
</dbReference>
<dbReference type="EMBL" id="JANWTP010000206">
    <property type="protein sequence ID" value="MDC8640846.1"/>
    <property type="molecule type" value="Genomic_DNA"/>
</dbReference>
<dbReference type="NCBIfam" id="TIGR04393">
    <property type="entry name" value="rpt_T5SS_PEPC"/>
    <property type="match status" value="3"/>
</dbReference>